<evidence type="ECO:0000313" key="2">
    <source>
        <dbReference type="Proteomes" id="UP000297703"/>
    </source>
</evidence>
<proteinExistence type="predicted"/>
<name>A0A4D9EED5_9SAUR</name>
<evidence type="ECO:0000313" key="1">
    <source>
        <dbReference type="EMBL" id="TFK08747.1"/>
    </source>
</evidence>
<reference evidence="1 2" key="1">
    <citation type="submission" date="2019-04" db="EMBL/GenBank/DDBJ databases">
        <title>Draft genome of the big-headed turtle Platysternon megacephalum.</title>
        <authorList>
            <person name="Gong S."/>
        </authorList>
    </citation>
    <scope>NUCLEOTIDE SEQUENCE [LARGE SCALE GENOMIC DNA]</scope>
    <source>
        <strain evidence="1">DO16091913</strain>
        <tissue evidence="1">Muscle</tissue>
    </source>
</reference>
<sequence length="105" mass="11660">MGGQKSAMPIYTSGGTGHRCAGGESKTLYINSVLFPRRKALQGCRSCPSFPHPHGVVLSTQSPYRQIAWKLYLANRWLNKETKITLNVKKNQPKNILNISAVHLP</sequence>
<keyword evidence="2" id="KW-1185">Reference proteome</keyword>
<protein>
    <submittedName>
        <fullName evidence="1">AT-rich interactive domain-containing protein 1B</fullName>
    </submittedName>
</protein>
<comment type="caution">
    <text evidence="1">The sequence shown here is derived from an EMBL/GenBank/DDBJ whole genome shotgun (WGS) entry which is preliminary data.</text>
</comment>
<accession>A0A4D9EED5</accession>
<reference evidence="1 2" key="2">
    <citation type="submission" date="2019-04" db="EMBL/GenBank/DDBJ databases">
        <title>The genome sequence of big-headed turtle.</title>
        <authorList>
            <person name="Gong S."/>
        </authorList>
    </citation>
    <scope>NUCLEOTIDE SEQUENCE [LARGE SCALE GENOMIC DNA]</scope>
    <source>
        <strain evidence="1">DO16091913</strain>
        <tissue evidence="1">Muscle</tissue>
    </source>
</reference>
<organism evidence="1 2">
    <name type="scientific">Platysternon megacephalum</name>
    <name type="common">big-headed turtle</name>
    <dbReference type="NCBI Taxonomy" id="55544"/>
    <lineage>
        <taxon>Eukaryota</taxon>
        <taxon>Metazoa</taxon>
        <taxon>Chordata</taxon>
        <taxon>Craniata</taxon>
        <taxon>Vertebrata</taxon>
        <taxon>Euteleostomi</taxon>
        <taxon>Archelosauria</taxon>
        <taxon>Testudinata</taxon>
        <taxon>Testudines</taxon>
        <taxon>Cryptodira</taxon>
        <taxon>Durocryptodira</taxon>
        <taxon>Testudinoidea</taxon>
        <taxon>Platysternidae</taxon>
        <taxon>Platysternon</taxon>
    </lineage>
</organism>
<dbReference type="EMBL" id="QXTE01000065">
    <property type="protein sequence ID" value="TFK08747.1"/>
    <property type="molecule type" value="Genomic_DNA"/>
</dbReference>
<gene>
    <name evidence="1" type="ORF">DR999_PMT08349</name>
</gene>
<dbReference type="AlphaFoldDB" id="A0A4D9EED5"/>
<dbReference type="Proteomes" id="UP000297703">
    <property type="component" value="Unassembled WGS sequence"/>
</dbReference>